<accession>A0A7I4XY31</accession>
<organism evidence="1 2">
    <name type="scientific">Haemonchus contortus</name>
    <name type="common">Barber pole worm</name>
    <dbReference type="NCBI Taxonomy" id="6289"/>
    <lineage>
        <taxon>Eukaryota</taxon>
        <taxon>Metazoa</taxon>
        <taxon>Ecdysozoa</taxon>
        <taxon>Nematoda</taxon>
        <taxon>Chromadorea</taxon>
        <taxon>Rhabditida</taxon>
        <taxon>Rhabditina</taxon>
        <taxon>Rhabditomorpha</taxon>
        <taxon>Strongyloidea</taxon>
        <taxon>Trichostrongylidae</taxon>
        <taxon>Haemonchus</taxon>
    </lineage>
</organism>
<proteinExistence type="predicted"/>
<protein>
    <submittedName>
        <fullName evidence="2">Uncharacterized protein</fullName>
    </submittedName>
</protein>
<keyword evidence="1" id="KW-1185">Reference proteome</keyword>
<reference evidence="2" key="1">
    <citation type="submission" date="2020-12" db="UniProtKB">
        <authorList>
            <consortium name="WormBaseParasite"/>
        </authorList>
    </citation>
    <scope>IDENTIFICATION</scope>
    <source>
        <strain evidence="2">MHco3</strain>
    </source>
</reference>
<dbReference type="WBParaSite" id="HCON_00019690-00001">
    <property type="protein sequence ID" value="HCON_00019690-00001"/>
    <property type="gene ID" value="HCON_00019690"/>
</dbReference>
<evidence type="ECO:0000313" key="1">
    <source>
        <dbReference type="Proteomes" id="UP000025227"/>
    </source>
</evidence>
<evidence type="ECO:0000313" key="2">
    <source>
        <dbReference type="WBParaSite" id="HCON_00019690-00001"/>
    </source>
</evidence>
<dbReference type="Proteomes" id="UP000025227">
    <property type="component" value="Unplaced"/>
</dbReference>
<name>A0A7I4XY31_HAECO</name>
<sequence>MKAVPHHLSSPLPGFQQGIPHHQHCRDEAVTHHFHHCLTSSKASLTIGTAAMKLCRTTCLHHCLASSKAFLTISTAAMKLCRTTCLHHCLARHPSPSKPRR</sequence>
<dbReference type="AlphaFoldDB" id="A0A7I4XY31"/>